<evidence type="ECO:0000313" key="3">
    <source>
        <dbReference type="Proteomes" id="UP000249645"/>
    </source>
</evidence>
<evidence type="ECO:0000256" key="1">
    <source>
        <dbReference type="SAM" id="Phobius"/>
    </source>
</evidence>
<dbReference type="Proteomes" id="UP000249645">
    <property type="component" value="Unassembled WGS sequence"/>
</dbReference>
<organism evidence="2 3">
    <name type="scientific">Pseudopedobacter saltans</name>
    <dbReference type="NCBI Taxonomy" id="151895"/>
    <lineage>
        <taxon>Bacteria</taxon>
        <taxon>Pseudomonadati</taxon>
        <taxon>Bacteroidota</taxon>
        <taxon>Sphingobacteriia</taxon>
        <taxon>Sphingobacteriales</taxon>
        <taxon>Sphingobacteriaceae</taxon>
        <taxon>Pseudopedobacter</taxon>
    </lineage>
</organism>
<feature type="transmembrane region" description="Helical" evidence="1">
    <location>
        <begin position="49"/>
        <end position="68"/>
    </location>
</feature>
<feature type="transmembrane region" description="Helical" evidence="1">
    <location>
        <begin position="217"/>
        <end position="240"/>
    </location>
</feature>
<keyword evidence="1" id="KW-0472">Membrane</keyword>
<evidence type="ECO:0008006" key="4">
    <source>
        <dbReference type="Google" id="ProtNLM"/>
    </source>
</evidence>
<feature type="transmembrane region" description="Helical" evidence="1">
    <location>
        <begin position="148"/>
        <end position="170"/>
    </location>
</feature>
<evidence type="ECO:0000313" key="2">
    <source>
        <dbReference type="EMBL" id="PZP50317.1"/>
    </source>
</evidence>
<reference evidence="2 3" key="1">
    <citation type="submission" date="2017-11" db="EMBL/GenBank/DDBJ databases">
        <title>Infants hospitalized years apart are colonized by the same room-sourced microbial strains.</title>
        <authorList>
            <person name="Brooks B."/>
            <person name="Olm M.R."/>
            <person name="Firek B.A."/>
            <person name="Baker R."/>
            <person name="Thomas B.C."/>
            <person name="Morowitz M.J."/>
            <person name="Banfield J.F."/>
        </authorList>
    </citation>
    <scope>NUCLEOTIDE SEQUENCE [LARGE SCALE GENOMIC DNA]</scope>
    <source>
        <strain evidence="2">S2_009_000_R2_76</strain>
    </source>
</reference>
<accession>A0A2W5F927</accession>
<feature type="transmembrane region" description="Helical" evidence="1">
    <location>
        <begin position="281"/>
        <end position="298"/>
    </location>
</feature>
<keyword evidence="1" id="KW-1133">Transmembrane helix</keyword>
<comment type="caution">
    <text evidence="2">The sequence shown here is derived from an EMBL/GenBank/DDBJ whole genome shotgun (WGS) entry which is preliminary data.</text>
</comment>
<feature type="transmembrane region" description="Helical" evidence="1">
    <location>
        <begin position="304"/>
        <end position="322"/>
    </location>
</feature>
<sequence length="330" mass="37387">MVSLFKAKSAAAVVWITLLCIFIHLPFIFQGPQIVVSGNETVLDRFLTSWSGMSGAVLFLVYLILVSLQANRLNAATNNLFLFPKDNALPGMVYVLFTALLLQWNNISSPLIMNTLFIEILATFRILHSVEKPEKLIFNLSMLTSVGVILYPPSLVWTLILLFGLISLSSFKFRLIIVWIIGLLLPFYFLAAYLFLSDNYVHVFRFIPKLELQNLKLTGNPLLYLVAWGFVGISVVFGILTGQQNSGKLMIAARKIWGLMSFAFLLTIGNAFLFPKESLQVLLFVMICASLLASNIFYYASSKWVINLWFWLIVLGIYYTNLHSLQIIRF</sequence>
<dbReference type="InterPro" id="IPR045625">
    <property type="entry name" value="DUF6427"/>
</dbReference>
<name>A0A2W5F927_9SPHI</name>
<keyword evidence="1" id="KW-0812">Transmembrane</keyword>
<gene>
    <name evidence="2" type="ORF">DI598_05835</name>
</gene>
<dbReference type="EMBL" id="QFOI01000072">
    <property type="protein sequence ID" value="PZP50317.1"/>
    <property type="molecule type" value="Genomic_DNA"/>
</dbReference>
<feature type="transmembrane region" description="Helical" evidence="1">
    <location>
        <begin position="256"/>
        <end position="274"/>
    </location>
</feature>
<protein>
    <recommendedName>
        <fullName evidence="4">Beta-carotene 15,15'-monooxygenase</fullName>
    </recommendedName>
</protein>
<proteinExistence type="predicted"/>
<feature type="transmembrane region" description="Helical" evidence="1">
    <location>
        <begin position="88"/>
        <end position="105"/>
    </location>
</feature>
<dbReference type="AlphaFoldDB" id="A0A2W5F927"/>
<feature type="transmembrane region" description="Helical" evidence="1">
    <location>
        <begin position="12"/>
        <end position="29"/>
    </location>
</feature>
<dbReference type="Pfam" id="PF19992">
    <property type="entry name" value="DUF6427"/>
    <property type="match status" value="1"/>
</dbReference>
<feature type="transmembrane region" description="Helical" evidence="1">
    <location>
        <begin position="176"/>
        <end position="196"/>
    </location>
</feature>